<dbReference type="EMBL" id="LLXL01000787">
    <property type="protein sequence ID" value="PKK68927.1"/>
    <property type="molecule type" value="Genomic_DNA"/>
</dbReference>
<reference evidence="2 3" key="1">
    <citation type="submission" date="2016-04" db="EMBL/GenBank/DDBJ databases">
        <title>Genome analyses suggest a sexual origin of heterokaryosis in a supposedly ancient asexual fungus.</title>
        <authorList>
            <person name="Ropars J."/>
            <person name="Sedzielewska K."/>
            <person name="Noel J."/>
            <person name="Charron P."/>
            <person name="Farinelli L."/>
            <person name="Marton T."/>
            <person name="Kruger M."/>
            <person name="Pelin A."/>
            <person name="Brachmann A."/>
            <person name="Corradi N."/>
        </authorList>
    </citation>
    <scope>NUCLEOTIDE SEQUENCE [LARGE SCALE GENOMIC DNA]</scope>
    <source>
        <strain evidence="2 3">C2</strain>
    </source>
</reference>
<comment type="caution">
    <text evidence="2">The sequence shown here is derived from an EMBL/GenBank/DDBJ whole genome shotgun (WGS) entry which is preliminary data.</text>
</comment>
<dbReference type="InterPro" id="IPR011333">
    <property type="entry name" value="SKP1/BTB/POZ_sf"/>
</dbReference>
<name>A0A2N1N4W2_9GLOM</name>
<protein>
    <recommendedName>
        <fullName evidence="4">BTB domain-containing protein</fullName>
    </recommendedName>
</protein>
<organism evidence="2 3">
    <name type="scientific">Rhizophagus irregularis</name>
    <dbReference type="NCBI Taxonomy" id="588596"/>
    <lineage>
        <taxon>Eukaryota</taxon>
        <taxon>Fungi</taxon>
        <taxon>Fungi incertae sedis</taxon>
        <taxon>Mucoromycota</taxon>
        <taxon>Glomeromycotina</taxon>
        <taxon>Glomeromycetes</taxon>
        <taxon>Glomerales</taxon>
        <taxon>Glomeraceae</taxon>
        <taxon>Rhizophagus</taxon>
    </lineage>
</organism>
<dbReference type="AlphaFoldDB" id="A0A2N1N4W2"/>
<feature type="region of interest" description="Disordered" evidence="1">
    <location>
        <begin position="160"/>
        <end position="191"/>
    </location>
</feature>
<dbReference type="Proteomes" id="UP000233469">
    <property type="component" value="Unassembled WGS sequence"/>
</dbReference>
<evidence type="ECO:0000313" key="3">
    <source>
        <dbReference type="Proteomes" id="UP000233469"/>
    </source>
</evidence>
<dbReference type="Gene3D" id="3.30.710.10">
    <property type="entry name" value="Potassium Channel Kv1.1, Chain A"/>
    <property type="match status" value="1"/>
</dbReference>
<evidence type="ECO:0008006" key="4">
    <source>
        <dbReference type="Google" id="ProtNLM"/>
    </source>
</evidence>
<proteinExistence type="predicted"/>
<sequence>MFDDILKYLYTDRINISDKTGTELLNFMIVADELMLESLTKLVENSFIYNYRQFLQNDPVEILQIVHYRESDGETLLIKNGEIESWMNVRPRMKSNRGCLWKHCSRTLSLFRTGGFCGIFKLNDHGIVCSPKSAGSNPSETYNKGQPSEYALEARKYARGVTKKEEKFRKNNKNKTREKLKTERKIGRSSK</sequence>
<reference evidence="2 3" key="2">
    <citation type="submission" date="2017-10" db="EMBL/GenBank/DDBJ databases">
        <title>Extensive intraspecific genome diversity in a model arbuscular mycorrhizal fungus.</title>
        <authorList>
            <person name="Chen E.C.H."/>
            <person name="Morin E."/>
            <person name="Baudet D."/>
            <person name="Noel J."/>
            <person name="Ndikumana S."/>
            <person name="Charron P."/>
            <person name="St-Onge C."/>
            <person name="Giorgi J."/>
            <person name="Grigoriev I.V."/>
            <person name="Roux C."/>
            <person name="Martin F.M."/>
            <person name="Corradi N."/>
        </authorList>
    </citation>
    <scope>NUCLEOTIDE SEQUENCE [LARGE SCALE GENOMIC DNA]</scope>
    <source>
        <strain evidence="2 3">C2</strain>
    </source>
</reference>
<evidence type="ECO:0000313" key="2">
    <source>
        <dbReference type="EMBL" id="PKK68927.1"/>
    </source>
</evidence>
<evidence type="ECO:0000256" key="1">
    <source>
        <dbReference type="SAM" id="MobiDB-lite"/>
    </source>
</evidence>
<accession>A0A2N1N4W2</accession>
<gene>
    <name evidence="2" type="ORF">RhiirC2_867012</name>
</gene>